<dbReference type="Pfam" id="PF00069">
    <property type="entry name" value="Pkinase"/>
    <property type="match status" value="1"/>
</dbReference>
<comment type="caution">
    <text evidence="18">The sequence shown here is derived from an EMBL/GenBank/DDBJ whole genome shotgun (WGS) entry which is preliminary data.</text>
</comment>
<dbReference type="InterPro" id="IPR035966">
    <property type="entry name" value="PKF_sf"/>
</dbReference>
<dbReference type="FunFam" id="3.30.200.20:FF:000295">
    <property type="entry name" value="probable LRR receptor-like serine/threonine-protein kinase IRK"/>
    <property type="match status" value="1"/>
</dbReference>
<dbReference type="Gene3D" id="3.80.10.10">
    <property type="entry name" value="Ribonuclease Inhibitor"/>
    <property type="match status" value="3"/>
</dbReference>
<evidence type="ECO:0000256" key="13">
    <source>
        <dbReference type="ARBA" id="ARBA00023180"/>
    </source>
</evidence>
<dbReference type="InterPro" id="IPR017441">
    <property type="entry name" value="Protein_kinase_ATP_BS"/>
</dbReference>
<dbReference type="Gene3D" id="3.40.50.460">
    <property type="entry name" value="Phosphofructokinase domain"/>
    <property type="match status" value="1"/>
</dbReference>
<evidence type="ECO:0000256" key="1">
    <source>
        <dbReference type="ARBA" id="ARBA00004162"/>
    </source>
</evidence>
<feature type="signal peptide" evidence="16">
    <location>
        <begin position="1"/>
        <end position="20"/>
    </location>
</feature>
<evidence type="ECO:0000256" key="12">
    <source>
        <dbReference type="ARBA" id="ARBA00023170"/>
    </source>
</evidence>
<protein>
    <submittedName>
        <fullName evidence="18">Putative receptor-like protein kinase</fullName>
    </submittedName>
</protein>
<keyword evidence="3" id="KW-1003">Cell membrane</keyword>
<keyword evidence="6 16" id="KW-0732">Signal</keyword>
<organism evidence="18 19">
    <name type="scientific">Carex littledalei</name>
    <dbReference type="NCBI Taxonomy" id="544730"/>
    <lineage>
        <taxon>Eukaryota</taxon>
        <taxon>Viridiplantae</taxon>
        <taxon>Streptophyta</taxon>
        <taxon>Embryophyta</taxon>
        <taxon>Tracheophyta</taxon>
        <taxon>Spermatophyta</taxon>
        <taxon>Magnoliopsida</taxon>
        <taxon>Liliopsida</taxon>
        <taxon>Poales</taxon>
        <taxon>Cyperaceae</taxon>
        <taxon>Cyperoideae</taxon>
        <taxon>Cariceae</taxon>
        <taxon>Carex</taxon>
        <taxon>Carex subgen. Euthyceras</taxon>
    </lineage>
</organism>
<dbReference type="AlphaFoldDB" id="A0A833W2B0"/>
<feature type="domain" description="Protein kinase" evidence="17">
    <location>
        <begin position="714"/>
        <end position="992"/>
    </location>
</feature>
<keyword evidence="4" id="KW-0433">Leucine-rich repeat</keyword>
<feature type="chain" id="PRO_5033032988" evidence="16">
    <location>
        <begin position="21"/>
        <end position="1098"/>
    </location>
</feature>
<dbReference type="FunFam" id="3.80.10.10:FF:000317">
    <property type="entry name" value="Inactive leucine-rich repeat receptor-like protein kinase"/>
    <property type="match status" value="1"/>
</dbReference>
<dbReference type="Pfam" id="PF23598">
    <property type="entry name" value="LRR_14"/>
    <property type="match status" value="1"/>
</dbReference>
<keyword evidence="12 18" id="KW-0675">Receptor</keyword>
<evidence type="ECO:0000256" key="4">
    <source>
        <dbReference type="ARBA" id="ARBA00022614"/>
    </source>
</evidence>
<dbReference type="SMART" id="SM00365">
    <property type="entry name" value="LRR_SD22"/>
    <property type="match status" value="4"/>
</dbReference>
<evidence type="ECO:0000256" key="3">
    <source>
        <dbReference type="ARBA" id="ARBA00022475"/>
    </source>
</evidence>
<dbReference type="PANTHER" id="PTHR48007">
    <property type="entry name" value="LEUCINE-RICH REPEAT RECEPTOR-LIKE PROTEIN KINASE PXC1"/>
    <property type="match status" value="1"/>
</dbReference>
<evidence type="ECO:0000256" key="15">
    <source>
        <dbReference type="SAM" id="Phobius"/>
    </source>
</evidence>
<dbReference type="FunFam" id="3.80.10.10:FF:000077">
    <property type="entry name" value="LRR receptor-like serine/threonine-protein kinase ERL1"/>
    <property type="match status" value="1"/>
</dbReference>
<dbReference type="FunFam" id="3.80.10.10:FF:000413">
    <property type="entry name" value="Inactive leucine-rich repeat receptor-like protein kinase"/>
    <property type="match status" value="1"/>
</dbReference>
<dbReference type="Pfam" id="PF13855">
    <property type="entry name" value="LRR_8"/>
    <property type="match status" value="2"/>
</dbReference>
<accession>A0A833W2B0</accession>
<keyword evidence="7" id="KW-0677">Repeat</keyword>
<keyword evidence="8 14" id="KW-0547">Nucleotide-binding</keyword>
<dbReference type="InterPro" id="IPR046959">
    <property type="entry name" value="PRK1-6/SRF4-like"/>
</dbReference>
<evidence type="ECO:0000256" key="10">
    <source>
        <dbReference type="ARBA" id="ARBA00022989"/>
    </source>
</evidence>
<dbReference type="EMBL" id="SWLB01000002">
    <property type="protein sequence ID" value="KAF3340814.1"/>
    <property type="molecule type" value="Genomic_DNA"/>
</dbReference>
<evidence type="ECO:0000313" key="18">
    <source>
        <dbReference type="EMBL" id="KAF3340814.1"/>
    </source>
</evidence>
<evidence type="ECO:0000256" key="9">
    <source>
        <dbReference type="ARBA" id="ARBA00022840"/>
    </source>
</evidence>
<keyword evidence="19" id="KW-1185">Reference proteome</keyword>
<dbReference type="PROSITE" id="PS50011">
    <property type="entry name" value="PROTEIN_KINASE_DOM"/>
    <property type="match status" value="1"/>
</dbReference>
<dbReference type="GO" id="GO:0005524">
    <property type="term" value="F:ATP binding"/>
    <property type="evidence" value="ECO:0007669"/>
    <property type="project" value="UniProtKB-UniRule"/>
</dbReference>
<sequence>MNTSLQILLFFSLLCSIASSAELPVPLNDEVLSLIVFKSAITDPNAALVTWTESDATPCSWTHVECNPATSRVVRLSLDSLGLSGEFPRGLDRLTYLHSLSLSHNNLSGPVPTGLSLLSNLHSLDLSFNYFSGNLPEDTSLMPSLRYLDLSFNSFSGPLPGSFPSSLRFLLLSSNRFSGPLPPTLSQCTFLLHINVSSNQLSGSPDFSNGFWSLTRLRTIDLSNNQFSGVLPEGISNLHNLKVLNLSSNRFYGSVPGGLGLCPHLTTVDLSYNALDGSLPNSFRYLTSLLSLSVSNNRLSGQIPEWIGNMTALQTLDLSNNKLTGNLPSSFSGLKDLSYLCLSNNLLSGAIPDSVSECTRLTELHLRENGFNGTIPQELFNLGLELLDLSSNGLSGTMPPGSARMAETLRWLDLSNNHFTGTIPAEMALFYNLRYLNLSWNDLKTQLPPELGLFKDLTVLDMRSNELYGSIPEEICDSSSLAVLQLDGNSLSGPIPDDMKNCSSLYLLSLAHNSLSGPIPASISYLKRLEILRLEYNNFTGEIPQQLGTLQNLLAVNISHNRLVGRLPTSSIFQTLDQSAIEGNLGICSPLVSEPCRMNVPKPLVLDPNEYPHGNGNDLVTYGKVPALPKRRKVLSISSIIAISAALLIVLGVFLVTLLNLSARRRISLLDNALESMCSSSTRSSSPGVGKMVVFGPKNHLRSEDLVDGAESLLNKSTELGRGVFGTVYRASIAQGRFVAVKKLFTANIIPYHDDFDREVRILGKARHPNLMPLKGYYWTPQMQLLISDYVPHGSLHARLHENLEKSPGLTWPDRFKVALGTAKGLAHLHQSFKPPIIHYNIKPSNILLDENCNPKISDFGLARLLPKLDEHIISSRFQGAMGYVAPEFACQSLRVNEKCDVYGFGVLILELVTGKSPVEYGDDDVVILIDQVRVMLEQGNVLDCVDPVMGEFPEEEVLPMLKLGLVCTSQIPSSRPSMGEVVQVILGEEVAASKLTIFDLAQQICDAVQARADIGKNHGVILIPEGLVESIPELYALIQIRYSQPLRPDPPASAGEGGGADGLKNSCRITTIARRPIEACLSEFQGEEVHGRDGLHD</sequence>
<dbReference type="OrthoDB" id="676979at2759"/>
<dbReference type="Proteomes" id="UP000623129">
    <property type="component" value="Unassembled WGS sequence"/>
</dbReference>
<dbReference type="SUPFAM" id="SSF53784">
    <property type="entry name" value="Phosphofructokinase"/>
    <property type="match status" value="1"/>
</dbReference>
<feature type="binding site" evidence="14">
    <location>
        <position position="743"/>
    </location>
    <ligand>
        <name>ATP</name>
        <dbReference type="ChEBI" id="CHEBI:30616"/>
    </ligand>
</feature>
<evidence type="ECO:0000256" key="8">
    <source>
        <dbReference type="ARBA" id="ARBA00022741"/>
    </source>
</evidence>
<gene>
    <name evidence="18" type="ORF">FCM35_KLT09658</name>
</gene>
<dbReference type="PROSITE" id="PS51450">
    <property type="entry name" value="LRR"/>
    <property type="match status" value="1"/>
</dbReference>
<dbReference type="Gene3D" id="1.10.510.10">
    <property type="entry name" value="Transferase(Phosphotransferase) domain 1"/>
    <property type="match status" value="1"/>
</dbReference>
<evidence type="ECO:0000256" key="16">
    <source>
        <dbReference type="SAM" id="SignalP"/>
    </source>
</evidence>
<dbReference type="InterPro" id="IPR000719">
    <property type="entry name" value="Prot_kinase_dom"/>
</dbReference>
<dbReference type="InterPro" id="IPR032675">
    <property type="entry name" value="LRR_dom_sf"/>
</dbReference>
<evidence type="ECO:0000256" key="7">
    <source>
        <dbReference type="ARBA" id="ARBA00022737"/>
    </source>
</evidence>
<dbReference type="PRINTS" id="PR00019">
    <property type="entry name" value="LEURICHRPT"/>
</dbReference>
<dbReference type="InterPro" id="IPR011009">
    <property type="entry name" value="Kinase-like_dom_sf"/>
</dbReference>
<evidence type="ECO:0000256" key="14">
    <source>
        <dbReference type="PROSITE-ProRule" id="PRU10141"/>
    </source>
</evidence>
<keyword evidence="13" id="KW-0325">Glycoprotein</keyword>
<evidence type="ECO:0000256" key="2">
    <source>
        <dbReference type="ARBA" id="ARBA00004479"/>
    </source>
</evidence>
<evidence type="ECO:0000259" key="17">
    <source>
        <dbReference type="PROSITE" id="PS50011"/>
    </source>
</evidence>
<reference evidence="18" key="1">
    <citation type="submission" date="2020-01" db="EMBL/GenBank/DDBJ databases">
        <title>Genome sequence of Kobresia littledalei, the first chromosome-level genome in the family Cyperaceae.</title>
        <authorList>
            <person name="Qu G."/>
        </authorList>
    </citation>
    <scope>NUCLEOTIDE SEQUENCE</scope>
    <source>
        <strain evidence="18">C.B.Clarke</strain>
        <tissue evidence="18">Leaf</tissue>
    </source>
</reference>
<dbReference type="PANTHER" id="PTHR48007:SF76">
    <property type="entry name" value="OS03G0145102 PROTEIN"/>
    <property type="match status" value="1"/>
</dbReference>
<evidence type="ECO:0000313" key="19">
    <source>
        <dbReference type="Proteomes" id="UP000623129"/>
    </source>
</evidence>
<dbReference type="SUPFAM" id="SSF52058">
    <property type="entry name" value="L domain-like"/>
    <property type="match status" value="2"/>
</dbReference>
<dbReference type="InterPro" id="IPR013210">
    <property type="entry name" value="LRR_N_plant-typ"/>
</dbReference>
<keyword evidence="9 14" id="KW-0067">ATP-binding</keyword>
<dbReference type="SUPFAM" id="SSF56112">
    <property type="entry name" value="Protein kinase-like (PK-like)"/>
    <property type="match status" value="1"/>
</dbReference>
<evidence type="ECO:0000256" key="6">
    <source>
        <dbReference type="ARBA" id="ARBA00022729"/>
    </source>
</evidence>
<dbReference type="GO" id="GO:0005886">
    <property type="term" value="C:plasma membrane"/>
    <property type="evidence" value="ECO:0007669"/>
    <property type="project" value="UniProtKB-SubCell"/>
</dbReference>
<name>A0A833W2B0_9POAL</name>
<keyword evidence="10 15" id="KW-1133">Transmembrane helix</keyword>
<proteinExistence type="predicted"/>
<dbReference type="Gene3D" id="3.30.200.20">
    <property type="entry name" value="Phosphorylase Kinase, domain 1"/>
    <property type="match status" value="1"/>
</dbReference>
<keyword evidence="18" id="KW-0418">Kinase</keyword>
<keyword evidence="11 15" id="KW-0472">Membrane</keyword>
<keyword evidence="18" id="KW-0808">Transferase</keyword>
<dbReference type="Pfam" id="PF08263">
    <property type="entry name" value="LRRNT_2"/>
    <property type="match status" value="1"/>
</dbReference>
<keyword evidence="5 15" id="KW-0812">Transmembrane</keyword>
<dbReference type="Pfam" id="PF00560">
    <property type="entry name" value="LRR_1"/>
    <property type="match status" value="6"/>
</dbReference>
<dbReference type="CDD" id="cd14066">
    <property type="entry name" value="STKc_IRAK"/>
    <property type="match status" value="1"/>
</dbReference>
<dbReference type="GO" id="GO:0004672">
    <property type="term" value="F:protein kinase activity"/>
    <property type="evidence" value="ECO:0007669"/>
    <property type="project" value="InterPro"/>
</dbReference>
<dbReference type="FunFam" id="1.10.510.10:FF:000267">
    <property type="entry name" value="probable LRR receptor-like serine/threonine-protein kinase IRK"/>
    <property type="match status" value="1"/>
</dbReference>
<dbReference type="InterPro" id="IPR055414">
    <property type="entry name" value="LRR_R13L4/SHOC2-like"/>
</dbReference>
<comment type="subcellular location">
    <subcellularLocation>
        <location evidence="1">Cell membrane</location>
        <topology evidence="1">Single-pass membrane protein</topology>
    </subcellularLocation>
    <subcellularLocation>
        <location evidence="2">Membrane</location>
        <topology evidence="2">Single-pass type I membrane protein</topology>
    </subcellularLocation>
</comment>
<evidence type="ECO:0000256" key="11">
    <source>
        <dbReference type="ARBA" id="ARBA00023136"/>
    </source>
</evidence>
<dbReference type="SMART" id="SM00369">
    <property type="entry name" value="LRR_TYP"/>
    <property type="match status" value="11"/>
</dbReference>
<dbReference type="InterPro" id="IPR001611">
    <property type="entry name" value="Leu-rich_rpt"/>
</dbReference>
<evidence type="ECO:0000256" key="5">
    <source>
        <dbReference type="ARBA" id="ARBA00022692"/>
    </source>
</evidence>
<dbReference type="GO" id="GO:0003872">
    <property type="term" value="F:6-phosphofructokinase activity"/>
    <property type="evidence" value="ECO:0007669"/>
    <property type="project" value="InterPro"/>
</dbReference>
<feature type="transmembrane region" description="Helical" evidence="15">
    <location>
        <begin position="634"/>
        <end position="659"/>
    </location>
</feature>
<dbReference type="InterPro" id="IPR003591">
    <property type="entry name" value="Leu-rich_rpt_typical-subtyp"/>
</dbReference>
<dbReference type="PROSITE" id="PS00107">
    <property type="entry name" value="PROTEIN_KINASE_ATP"/>
    <property type="match status" value="1"/>
</dbReference>